<organism evidence="1 2">
    <name type="scientific">Panagrolaimus sp. ES5</name>
    <dbReference type="NCBI Taxonomy" id="591445"/>
    <lineage>
        <taxon>Eukaryota</taxon>
        <taxon>Metazoa</taxon>
        <taxon>Ecdysozoa</taxon>
        <taxon>Nematoda</taxon>
        <taxon>Chromadorea</taxon>
        <taxon>Rhabditida</taxon>
        <taxon>Tylenchina</taxon>
        <taxon>Panagrolaimomorpha</taxon>
        <taxon>Panagrolaimoidea</taxon>
        <taxon>Panagrolaimidae</taxon>
        <taxon>Panagrolaimus</taxon>
    </lineage>
</organism>
<proteinExistence type="predicted"/>
<evidence type="ECO:0000313" key="1">
    <source>
        <dbReference type="Proteomes" id="UP000887579"/>
    </source>
</evidence>
<name>A0AC34F6W3_9BILA</name>
<protein>
    <submittedName>
        <fullName evidence="2">SEFIR domain-containing protein</fullName>
    </submittedName>
</protein>
<sequence>MLSPRFHFSTDSVFKFDQKYDVTLTSLPEMTGVSRSVRKTVDMPHNPGQNHLVEHVAENCTMYSHPFASKWTAGFRQIVLHNLARTIQVEFVGAPRQYCFEQYEVRLVDESGLELLHTDTISVDQMKTEVIDNVTMFFGEYNFTNLELDRIYVPSVIPVERAEDGRCLCPVDGTDPYDTKVICSCVAAEGKPVRLEKLIMEEPSTNNERNVTIPPAQEKEGEESSIYYFLIPIFSIILLVVLVHLIRFLYRRYSASGKMVRIRFVQDRQHDNSSGGRGLLNGNGIVQTPLILNPNLNILIIYAHDGKLHEAAVIAFAEYLRDVFNFEVHLDQWDRKNIEINMMDYISASVINADKVIIINSIGSNHRYHSKIMNNGYFVQRGEPDPLDSLFLSQIDQCLQHPFVISTRFSYSSFNDVMPTLNGCLQYVIPENLTPLLSALVGRSLKHDARVAGYNSNLAKLQTAISQFDQMRRNDPSWFDSSHVRVPITISPRKVPTPLLIVDDLPVVVAIPETKEVLSQPLLSGEGEEEESSTQMNTDSGVFDETGVHPSTSNTVEIPEDIENGENFKELPTISEPKIIIEEVNEEESSKHLSNPLSRLIHHHQDPPYNKLKEFELDSSADSGLVSDADLRMISAS</sequence>
<accession>A0AC34F6W3</accession>
<reference evidence="2" key="1">
    <citation type="submission" date="2022-11" db="UniProtKB">
        <authorList>
            <consortium name="WormBaseParasite"/>
        </authorList>
    </citation>
    <scope>IDENTIFICATION</scope>
</reference>
<dbReference type="Proteomes" id="UP000887579">
    <property type="component" value="Unplaced"/>
</dbReference>
<evidence type="ECO:0000313" key="2">
    <source>
        <dbReference type="WBParaSite" id="ES5_v2.g12903.t1"/>
    </source>
</evidence>
<dbReference type="WBParaSite" id="ES5_v2.g12903.t1">
    <property type="protein sequence ID" value="ES5_v2.g12903.t1"/>
    <property type="gene ID" value="ES5_v2.g12903"/>
</dbReference>